<reference evidence="1 3" key="2">
    <citation type="submission" date="2016-01" db="EMBL/GenBank/DDBJ databases">
        <authorList>
            <person name="Oliw E.H."/>
        </authorList>
    </citation>
    <scope>NUCLEOTIDE SEQUENCE [LARGE SCALE GENOMIC DNA]</scope>
    <source>
        <strain evidence="1 3">Cfx-K</strain>
        <plasmid evidence="3">Plasmid iii</plasmid>
    </source>
</reference>
<reference evidence="1" key="1">
    <citation type="submission" date="2015-10" db="EMBL/GenBank/DDBJ databases">
        <authorList>
            <person name="Gilbert D.G."/>
        </authorList>
    </citation>
    <scope>NUCLEOTIDE SEQUENCE</scope>
    <source>
        <strain evidence="1">Cfx-K</strain>
    </source>
</reference>
<evidence type="ECO:0000313" key="3">
    <source>
        <dbReference type="Proteomes" id="UP000215027"/>
    </source>
</evidence>
<evidence type="ECO:0000313" key="2">
    <source>
        <dbReference type="EMBL" id="CUS06454.1"/>
    </source>
</evidence>
<gene>
    <name evidence="1" type="ORF">CFX0092_A3499</name>
    <name evidence="2" type="ORF">CFX0092_P0054</name>
</gene>
<dbReference type="EMBL" id="LN890655">
    <property type="protein sequence ID" value="CUS05377.2"/>
    <property type="molecule type" value="Genomic_DNA"/>
</dbReference>
<dbReference type="KEGG" id="pbf:CFX0092_P0054"/>
<sequence>MITYNPQYTHIVHAAERMALNGLRAQRTLADILAEARRRWRLPERQVAETVIRDIYNTHNAQ</sequence>
<keyword evidence="2" id="KW-0614">Plasmid</keyword>
<dbReference type="KEGG" id="pbf:CFX0092_A3499"/>
<dbReference type="AlphaFoldDB" id="A0A170PJA3"/>
<dbReference type="EMBL" id="LN890657">
    <property type="protein sequence ID" value="CUS06454.1"/>
    <property type="molecule type" value="Genomic_DNA"/>
</dbReference>
<accession>A0A170PJA3</accession>
<evidence type="ECO:0000313" key="1">
    <source>
        <dbReference type="EMBL" id="CUS05377.2"/>
    </source>
</evidence>
<organism evidence="1 3">
    <name type="scientific">Candidatus Promineifilum breve</name>
    <dbReference type="NCBI Taxonomy" id="1806508"/>
    <lineage>
        <taxon>Bacteria</taxon>
        <taxon>Bacillati</taxon>
        <taxon>Chloroflexota</taxon>
        <taxon>Ardenticatenia</taxon>
        <taxon>Candidatus Promineifilales</taxon>
        <taxon>Candidatus Promineifilaceae</taxon>
        <taxon>Candidatus Promineifilum</taxon>
    </lineage>
</organism>
<dbReference type="Proteomes" id="UP000215027">
    <property type="component" value="Plasmid III"/>
</dbReference>
<proteinExistence type="predicted"/>
<dbReference type="Proteomes" id="UP000215027">
    <property type="component" value="Chromosome I"/>
</dbReference>
<geneLocation type="plasmid" evidence="3">
    <name>iii</name>
</geneLocation>
<geneLocation type="plasmid" evidence="2">
    <name>III</name>
</geneLocation>
<protein>
    <submittedName>
        <fullName evidence="1">Uncharacterized protein</fullName>
    </submittedName>
</protein>
<name>A0A170PJA3_9CHLR</name>
<dbReference type="RefSeq" id="WP_095044600.1">
    <property type="nucleotide sequence ID" value="NZ_LN890655.1"/>
</dbReference>
<keyword evidence="3" id="KW-1185">Reference proteome</keyword>